<proteinExistence type="predicted"/>
<organism evidence="2 3">
    <name type="scientific">Nesidiocoris tenuis</name>
    <dbReference type="NCBI Taxonomy" id="355587"/>
    <lineage>
        <taxon>Eukaryota</taxon>
        <taxon>Metazoa</taxon>
        <taxon>Ecdysozoa</taxon>
        <taxon>Arthropoda</taxon>
        <taxon>Hexapoda</taxon>
        <taxon>Insecta</taxon>
        <taxon>Pterygota</taxon>
        <taxon>Neoptera</taxon>
        <taxon>Paraneoptera</taxon>
        <taxon>Hemiptera</taxon>
        <taxon>Heteroptera</taxon>
        <taxon>Panheteroptera</taxon>
        <taxon>Cimicomorpha</taxon>
        <taxon>Miridae</taxon>
        <taxon>Dicyphina</taxon>
        <taxon>Nesidiocoris</taxon>
    </lineage>
</organism>
<name>A0A6H5FWE1_9HEMI</name>
<accession>A0A6H5FWE1</accession>
<dbReference type="AlphaFoldDB" id="A0A6H5FWE1"/>
<protein>
    <recommendedName>
        <fullName evidence="4">Secreted protein</fullName>
    </recommendedName>
</protein>
<keyword evidence="1" id="KW-0732">Signal</keyword>
<evidence type="ECO:0008006" key="4">
    <source>
        <dbReference type="Google" id="ProtNLM"/>
    </source>
</evidence>
<feature type="chain" id="PRO_5026032464" description="Secreted protein" evidence="1">
    <location>
        <begin position="23"/>
        <end position="150"/>
    </location>
</feature>
<gene>
    <name evidence="2" type="ORF">NTEN_LOCUS850</name>
</gene>
<feature type="signal peptide" evidence="1">
    <location>
        <begin position="1"/>
        <end position="22"/>
    </location>
</feature>
<reference evidence="2 3" key="1">
    <citation type="submission" date="2020-02" db="EMBL/GenBank/DDBJ databases">
        <authorList>
            <person name="Ferguson B K."/>
        </authorList>
    </citation>
    <scope>NUCLEOTIDE SEQUENCE [LARGE SCALE GENOMIC DNA]</scope>
</reference>
<evidence type="ECO:0000313" key="3">
    <source>
        <dbReference type="Proteomes" id="UP000479000"/>
    </source>
</evidence>
<evidence type="ECO:0000256" key="1">
    <source>
        <dbReference type="SAM" id="SignalP"/>
    </source>
</evidence>
<dbReference type="EMBL" id="CADCXU010001607">
    <property type="protein sequence ID" value="CAA9994027.1"/>
    <property type="molecule type" value="Genomic_DNA"/>
</dbReference>
<evidence type="ECO:0000313" key="2">
    <source>
        <dbReference type="EMBL" id="CAA9994027.1"/>
    </source>
</evidence>
<dbReference type="Proteomes" id="UP000479000">
    <property type="component" value="Unassembled WGS sequence"/>
</dbReference>
<keyword evidence="3" id="KW-1185">Reference proteome</keyword>
<sequence>MRYNFSTIYTNVLSWLWALVLGQNLLQVLGRRDVGGLVGVAGYRVFTGAHVGGTPAAQRLGEAARPLHRRLLSLRTIRSRVGHRARGHAGRQACPRPYQRLPHRPQELPASHVVERHSEIFLSLKTRTAVEEPHVLTGSPRVRICRKLII</sequence>